<organism evidence="2 3">
    <name type="scientific">Metabacillus lacus</name>
    <dbReference type="NCBI Taxonomy" id="1983721"/>
    <lineage>
        <taxon>Bacteria</taxon>
        <taxon>Bacillati</taxon>
        <taxon>Bacillota</taxon>
        <taxon>Bacilli</taxon>
        <taxon>Bacillales</taxon>
        <taxon>Bacillaceae</taxon>
        <taxon>Metabacillus</taxon>
    </lineage>
</organism>
<evidence type="ECO:0000313" key="2">
    <source>
        <dbReference type="EMBL" id="MRX71292.1"/>
    </source>
</evidence>
<keyword evidence="1" id="KW-0812">Transmembrane</keyword>
<accession>A0A7X2IXJ2</accession>
<comment type="caution">
    <text evidence="2">The sequence shown here is derived from an EMBL/GenBank/DDBJ whole genome shotgun (WGS) entry which is preliminary data.</text>
</comment>
<feature type="transmembrane region" description="Helical" evidence="1">
    <location>
        <begin position="107"/>
        <end position="128"/>
    </location>
</feature>
<keyword evidence="3" id="KW-1185">Reference proteome</keyword>
<reference evidence="2 3" key="1">
    <citation type="submission" date="2019-11" db="EMBL/GenBank/DDBJ databases">
        <title>Bacillus lacus genome.</title>
        <authorList>
            <person name="Allen C.J."/>
            <person name="Newman J.D."/>
        </authorList>
    </citation>
    <scope>NUCLEOTIDE SEQUENCE [LARGE SCALE GENOMIC DNA]</scope>
    <source>
        <strain evidence="2 3">KCTC 33946</strain>
    </source>
</reference>
<dbReference type="AlphaFoldDB" id="A0A7X2IXJ2"/>
<feature type="transmembrane region" description="Helical" evidence="1">
    <location>
        <begin position="57"/>
        <end position="76"/>
    </location>
</feature>
<evidence type="ECO:0000313" key="3">
    <source>
        <dbReference type="Proteomes" id="UP000448867"/>
    </source>
</evidence>
<dbReference type="EMBL" id="WKKI01000004">
    <property type="protein sequence ID" value="MRX71292.1"/>
    <property type="molecule type" value="Genomic_DNA"/>
</dbReference>
<protein>
    <submittedName>
        <fullName evidence="2">Uncharacterized protein</fullName>
    </submittedName>
</protein>
<dbReference type="Proteomes" id="UP000448867">
    <property type="component" value="Unassembled WGS sequence"/>
</dbReference>
<evidence type="ECO:0000256" key="1">
    <source>
        <dbReference type="SAM" id="Phobius"/>
    </source>
</evidence>
<proteinExistence type="predicted"/>
<keyword evidence="1" id="KW-1133">Transmembrane helix</keyword>
<gene>
    <name evidence="2" type="ORF">GJU40_03785</name>
</gene>
<feature type="transmembrane region" description="Helical" evidence="1">
    <location>
        <begin position="134"/>
        <end position="153"/>
    </location>
</feature>
<sequence length="179" mass="20436">MEQDRKHVIIQEILYWKENKLLPETYCNFLLALYTEGASAGGGEGVPAPAFHRRKRVFYFLMLGALIPLSLLVFYFNGLPTYLQISFVFIFYLIGIFGIYYLRKTSLLHALTGIFFLLLLLGSLHITTLFLPEINVYSVLLVNVLIWTAAGIFKKLRYYLIVGTAGLLLTLLSYLVKVI</sequence>
<dbReference type="OrthoDB" id="2380880at2"/>
<feature type="transmembrane region" description="Helical" evidence="1">
    <location>
        <begin position="158"/>
        <end position="176"/>
    </location>
</feature>
<name>A0A7X2IXJ2_9BACI</name>
<keyword evidence="1" id="KW-0472">Membrane</keyword>
<dbReference type="RefSeq" id="WP_154306434.1">
    <property type="nucleotide sequence ID" value="NZ_WKKI01000004.1"/>
</dbReference>
<feature type="transmembrane region" description="Helical" evidence="1">
    <location>
        <begin position="82"/>
        <end position="102"/>
    </location>
</feature>